<dbReference type="InterPro" id="IPR012296">
    <property type="entry name" value="Nuclease_put_TT1808"/>
</dbReference>
<dbReference type="PANTHER" id="PTHR35400:SF3">
    <property type="entry name" value="SLL1072 PROTEIN"/>
    <property type="match status" value="1"/>
</dbReference>
<dbReference type="Gene3D" id="3.90.1570.10">
    <property type="entry name" value="tt1808, chain A"/>
    <property type="match status" value="1"/>
</dbReference>
<dbReference type="Proteomes" id="UP000189443">
    <property type="component" value="Chromosome"/>
</dbReference>
<dbReference type="OrthoDB" id="4316356at2"/>
<keyword evidence="3" id="KW-1185">Reference proteome</keyword>
<dbReference type="InterPro" id="IPR011335">
    <property type="entry name" value="Restrct_endonuc-II-like"/>
</dbReference>
<name>A0A1S6JB98_9ACTN</name>
<evidence type="ECO:0000313" key="2">
    <source>
        <dbReference type="EMBL" id="AQS69040.1"/>
    </source>
</evidence>
<dbReference type="KEGG" id="spac:B1H29_20900"/>
<protein>
    <recommendedName>
        <fullName evidence="1">Putative restriction endonuclease domain-containing protein</fullName>
    </recommendedName>
</protein>
<feature type="domain" description="Putative restriction endonuclease" evidence="1">
    <location>
        <begin position="54"/>
        <end position="220"/>
    </location>
</feature>
<dbReference type="CDD" id="cd06260">
    <property type="entry name" value="DUF820-like"/>
    <property type="match status" value="1"/>
</dbReference>
<dbReference type="EMBL" id="CP019724">
    <property type="protein sequence ID" value="AQS69040.1"/>
    <property type="molecule type" value="Genomic_DNA"/>
</dbReference>
<sequence>MRVLPRPGHRAYRCTARLYSSLGQPGRSATMTVLDDRIAMAESDNTRRLDEVFERLEKMPVPEGYKVEIVGGVVYMAPQRDIRWETIREILWALEDHFGRRQARILSDVRIDFPGHENGFCPDVAKIKGGAQKNDDGKWRYEDVEFVAEVISKGTARNDYEAKKTAYALAEVPVYLIADPYVGRCRLFTQPKDGIYVTDTSVEYGGDVDMTTTHLGLTLPTADFPRD</sequence>
<dbReference type="InterPro" id="IPR008538">
    <property type="entry name" value="Uma2"/>
</dbReference>
<gene>
    <name evidence="2" type="ORF">B1H29_20900</name>
</gene>
<dbReference type="PANTHER" id="PTHR35400">
    <property type="entry name" value="SLR1083 PROTEIN"/>
    <property type="match status" value="1"/>
</dbReference>
<organism evidence="2 3">
    <name type="scientific">Streptomyces pactum</name>
    <dbReference type="NCBI Taxonomy" id="68249"/>
    <lineage>
        <taxon>Bacteria</taxon>
        <taxon>Bacillati</taxon>
        <taxon>Actinomycetota</taxon>
        <taxon>Actinomycetes</taxon>
        <taxon>Kitasatosporales</taxon>
        <taxon>Streptomycetaceae</taxon>
        <taxon>Streptomyces</taxon>
    </lineage>
</organism>
<dbReference type="SUPFAM" id="SSF52980">
    <property type="entry name" value="Restriction endonuclease-like"/>
    <property type="match status" value="1"/>
</dbReference>
<proteinExistence type="predicted"/>
<dbReference type="AlphaFoldDB" id="A0A1S6JB98"/>
<reference evidence="2 3" key="1">
    <citation type="submission" date="2017-02" db="EMBL/GenBank/DDBJ databases">
        <title>Streptomyces pactum ACT12 Genome sequencing and assembly.</title>
        <authorList>
            <person name="Xue Q."/>
            <person name="Yan X."/>
            <person name="Jia L."/>
            <person name="Yan H."/>
        </authorList>
    </citation>
    <scope>NUCLEOTIDE SEQUENCE [LARGE SCALE GENOMIC DNA]</scope>
    <source>
        <strain evidence="2 3">ACT12</strain>
    </source>
</reference>
<evidence type="ECO:0000259" key="1">
    <source>
        <dbReference type="Pfam" id="PF05685"/>
    </source>
</evidence>
<dbReference type="Pfam" id="PF05685">
    <property type="entry name" value="Uma2"/>
    <property type="match status" value="1"/>
</dbReference>
<accession>A0A1S6JB98</accession>
<evidence type="ECO:0000313" key="3">
    <source>
        <dbReference type="Proteomes" id="UP000189443"/>
    </source>
</evidence>